<dbReference type="Proteomes" id="UP001595696">
    <property type="component" value="Unassembled WGS sequence"/>
</dbReference>
<dbReference type="SUPFAM" id="SSF140459">
    <property type="entry name" value="PE/PPE dimer-like"/>
    <property type="match status" value="1"/>
</dbReference>
<evidence type="ECO:0000259" key="2">
    <source>
        <dbReference type="Pfam" id="PF00823"/>
    </source>
</evidence>
<gene>
    <name evidence="3" type="ORF">ACFO0B_14790</name>
</gene>
<dbReference type="InterPro" id="IPR000030">
    <property type="entry name" value="PPE_dom"/>
</dbReference>
<proteinExistence type="inferred from homology"/>
<keyword evidence="4" id="KW-1185">Reference proteome</keyword>
<feature type="domain" description="PPE" evidence="2">
    <location>
        <begin position="55"/>
        <end position="145"/>
    </location>
</feature>
<name>A0ABV8DT77_9NOCA</name>
<comment type="similarity">
    <text evidence="1">Belongs to the mycobacterial PPE family.</text>
</comment>
<dbReference type="Pfam" id="PF00823">
    <property type="entry name" value="PPE"/>
    <property type="match status" value="1"/>
</dbReference>
<dbReference type="RefSeq" id="WP_378612997.1">
    <property type="nucleotide sequence ID" value="NZ_JBHSAX010000014.1"/>
</dbReference>
<comment type="caution">
    <text evidence="3">The sequence shown here is derived from an EMBL/GenBank/DDBJ whole genome shotgun (WGS) entry which is preliminary data.</text>
</comment>
<dbReference type="InterPro" id="IPR038332">
    <property type="entry name" value="PPE_sf"/>
</dbReference>
<evidence type="ECO:0000313" key="3">
    <source>
        <dbReference type="EMBL" id="MFC3963256.1"/>
    </source>
</evidence>
<evidence type="ECO:0000313" key="4">
    <source>
        <dbReference type="Proteomes" id="UP001595696"/>
    </source>
</evidence>
<evidence type="ECO:0000256" key="1">
    <source>
        <dbReference type="ARBA" id="ARBA00010652"/>
    </source>
</evidence>
<organism evidence="3 4">
    <name type="scientific">Nocardia jiangsuensis</name>
    <dbReference type="NCBI Taxonomy" id="1691563"/>
    <lineage>
        <taxon>Bacteria</taxon>
        <taxon>Bacillati</taxon>
        <taxon>Actinomycetota</taxon>
        <taxon>Actinomycetes</taxon>
        <taxon>Mycobacteriales</taxon>
        <taxon>Nocardiaceae</taxon>
        <taxon>Nocardia</taxon>
    </lineage>
</organism>
<reference evidence="4" key="1">
    <citation type="journal article" date="2019" name="Int. J. Syst. Evol. Microbiol.">
        <title>The Global Catalogue of Microorganisms (GCM) 10K type strain sequencing project: providing services to taxonomists for standard genome sequencing and annotation.</title>
        <authorList>
            <consortium name="The Broad Institute Genomics Platform"/>
            <consortium name="The Broad Institute Genome Sequencing Center for Infectious Disease"/>
            <person name="Wu L."/>
            <person name="Ma J."/>
        </authorList>
    </citation>
    <scope>NUCLEOTIDE SEQUENCE [LARGE SCALE GENOMIC DNA]</scope>
    <source>
        <strain evidence="4">CGMCC 4.7330</strain>
    </source>
</reference>
<accession>A0ABV8DT77</accession>
<dbReference type="EMBL" id="JBHSAX010000014">
    <property type="protein sequence ID" value="MFC3963256.1"/>
    <property type="molecule type" value="Genomic_DNA"/>
</dbReference>
<protein>
    <recommendedName>
        <fullName evidence="2">PPE domain-containing protein</fullName>
    </recommendedName>
</protein>
<dbReference type="Gene3D" id="1.20.1260.20">
    <property type="entry name" value="PPE superfamily"/>
    <property type="match status" value="1"/>
</dbReference>
<sequence length="207" mass="21528">MADHAARAAADAIGVRSRALSGAGATDPPYAPVRERFAGYPHREIWERVHEQLDPAALGRTATGWQGAADALGEAFQSFADATAPLFARWSGQSAATAAAATREFTAAGTAASDVCRTIQRLLELNAEAAQTVRAAIVPPPEYLALPDPVAEAVHGGRRRMEYEVLAATALADAQDTMTHVYTPTMPATGDAVPRFAAPPAGPGGAR</sequence>